<gene>
    <name evidence="6" type="ORF">MSEDJ_12070</name>
</gene>
<dbReference type="AlphaFoldDB" id="A0A7I7QLD3"/>
<keyword evidence="1" id="KW-0805">Transcription regulation</keyword>
<evidence type="ECO:0000256" key="2">
    <source>
        <dbReference type="ARBA" id="ARBA00023125"/>
    </source>
</evidence>
<dbReference type="EMBL" id="AP022588">
    <property type="protein sequence ID" value="BBY27111.1"/>
    <property type="molecule type" value="Genomic_DNA"/>
</dbReference>
<proteinExistence type="predicted"/>
<dbReference type="InterPro" id="IPR001647">
    <property type="entry name" value="HTH_TetR"/>
</dbReference>
<dbReference type="KEGG" id="msei:MSEDJ_12070"/>
<dbReference type="Gene3D" id="1.10.10.60">
    <property type="entry name" value="Homeodomain-like"/>
    <property type="match status" value="1"/>
</dbReference>
<keyword evidence="7" id="KW-1185">Reference proteome</keyword>
<evidence type="ECO:0000256" key="1">
    <source>
        <dbReference type="ARBA" id="ARBA00023015"/>
    </source>
</evidence>
<dbReference type="InterPro" id="IPR009057">
    <property type="entry name" value="Homeodomain-like_sf"/>
</dbReference>
<organism evidence="6 7">
    <name type="scientific">Mycolicibacterium sediminis</name>
    <dbReference type="NCBI Taxonomy" id="1286180"/>
    <lineage>
        <taxon>Bacteria</taxon>
        <taxon>Bacillati</taxon>
        <taxon>Actinomycetota</taxon>
        <taxon>Actinomycetes</taxon>
        <taxon>Mycobacteriales</taxon>
        <taxon>Mycobacteriaceae</taxon>
        <taxon>Mycolicibacterium</taxon>
    </lineage>
</organism>
<evidence type="ECO:0000256" key="3">
    <source>
        <dbReference type="ARBA" id="ARBA00023163"/>
    </source>
</evidence>
<dbReference type="PANTHER" id="PTHR47506">
    <property type="entry name" value="TRANSCRIPTIONAL REGULATORY PROTEIN"/>
    <property type="match status" value="1"/>
</dbReference>
<protein>
    <submittedName>
        <fullName evidence="6">TetR family transcriptional regulator</fullName>
    </submittedName>
</protein>
<evidence type="ECO:0000313" key="7">
    <source>
        <dbReference type="Proteomes" id="UP000467193"/>
    </source>
</evidence>
<sequence length="219" mass="23415">MSAEQRHAGGRPRSFDEGQALDGAIDVFWRLGYEGASLAELTEAMGINKPSMYAVFGSKKELFVYALERYGQRYHEHLRQVLSEPRAYDILESYLRDTAKAVRAGNSLGCLSIQGGISCGPSNARIPQLLAEYRHGIQEAIAKALAAADDAPYTDTEALAGFAVTIGQGLAVQAAAGVPQARLDTVVDVALAGLAMQLVAALRTDDADGRSRRRTATTS</sequence>
<dbReference type="RefSeq" id="WP_163796039.1">
    <property type="nucleotide sequence ID" value="NZ_AP022588.1"/>
</dbReference>
<dbReference type="InterPro" id="IPR036271">
    <property type="entry name" value="Tet_transcr_reg_TetR-rel_C_sf"/>
</dbReference>
<reference evidence="6 7" key="1">
    <citation type="journal article" date="2019" name="Emerg. Microbes Infect.">
        <title>Comprehensive subspecies identification of 175 nontuberculous mycobacteria species based on 7547 genomic profiles.</title>
        <authorList>
            <person name="Matsumoto Y."/>
            <person name="Kinjo T."/>
            <person name="Motooka D."/>
            <person name="Nabeya D."/>
            <person name="Jung N."/>
            <person name="Uechi K."/>
            <person name="Horii T."/>
            <person name="Iida T."/>
            <person name="Fujita J."/>
            <person name="Nakamura S."/>
        </authorList>
    </citation>
    <scope>NUCLEOTIDE SEQUENCE [LARGE SCALE GENOMIC DNA]</scope>
    <source>
        <strain evidence="6 7">JCM 17899</strain>
    </source>
</reference>
<evidence type="ECO:0000259" key="5">
    <source>
        <dbReference type="PROSITE" id="PS50977"/>
    </source>
</evidence>
<feature type="DNA-binding region" description="H-T-H motif" evidence="4">
    <location>
        <begin position="37"/>
        <end position="56"/>
    </location>
</feature>
<keyword evidence="2 4" id="KW-0238">DNA-binding</keyword>
<accession>A0A7I7QLD3</accession>
<dbReference type="PANTHER" id="PTHR47506:SF1">
    <property type="entry name" value="HTH-TYPE TRANSCRIPTIONAL REGULATOR YJDC"/>
    <property type="match status" value="1"/>
</dbReference>
<dbReference type="SUPFAM" id="SSF48498">
    <property type="entry name" value="Tetracyclin repressor-like, C-terminal domain"/>
    <property type="match status" value="1"/>
</dbReference>
<dbReference type="GO" id="GO:0003677">
    <property type="term" value="F:DNA binding"/>
    <property type="evidence" value="ECO:0007669"/>
    <property type="project" value="UniProtKB-UniRule"/>
</dbReference>
<evidence type="ECO:0000256" key="4">
    <source>
        <dbReference type="PROSITE-ProRule" id="PRU00335"/>
    </source>
</evidence>
<feature type="domain" description="HTH tetR-type" evidence="5">
    <location>
        <begin position="14"/>
        <end position="74"/>
    </location>
</feature>
<evidence type="ECO:0000313" key="6">
    <source>
        <dbReference type="EMBL" id="BBY27111.1"/>
    </source>
</evidence>
<dbReference type="PROSITE" id="PS50977">
    <property type="entry name" value="HTH_TETR_2"/>
    <property type="match status" value="1"/>
</dbReference>
<keyword evidence="3" id="KW-0804">Transcription</keyword>
<name>A0A7I7QLD3_9MYCO</name>
<dbReference type="Proteomes" id="UP000467193">
    <property type="component" value="Chromosome"/>
</dbReference>
<dbReference type="SUPFAM" id="SSF46689">
    <property type="entry name" value="Homeodomain-like"/>
    <property type="match status" value="1"/>
</dbReference>
<dbReference type="Pfam" id="PF00440">
    <property type="entry name" value="TetR_N"/>
    <property type="match status" value="1"/>
</dbReference>
<dbReference type="Gene3D" id="1.10.357.10">
    <property type="entry name" value="Tetracycline Repressor, domain 2"/>
    <property type="match status" value="1"/>
</dbReference>